<gene>
    <name evidence="1" type="ORF">BBRV_LOCUS76728</name>
</gene>
<name>A0A6V7KEG6_9HYME</name>
<protein>
    <submittedName>
        <fullName evidence="1">Uncharacterized protein</fullName>
    </submittedName>
</protein>
<proteinExistence type="predicted"/>
<reference evidence="1" key="1">
    <citation type="submission" date="2020-07" db="EMBL/GenBank/DDBJ databases">
        <authorList>
            <person name="Ferguson B K."/>
        </authorList>
    </citation>
    <scope>NUCLEOTIDE SEQUENCE</scope>
    <source>
        <strain evidence="1">L06</strain>
    </source>
</reference>
<evidence type="ECO:0000313" key="1">
    <source>
        <dbReference type="EMBL" id="CAD1562233.1"/>
    </source>
</evidence>
<dbReference type="AlphaFoldDB" id="A0A6V7KEG6"/>
<sequence length="190" mass="20824">MASSVSSVSICSNALLILGQNPINDFKQDSDSARLCANVYPTVREDLLRKHPWNCAVKRVVLSPSSTVPAFGFAYQFPLPGDLLRVLSVGDESDDIQYRLEGRKILANINALKLRYLFRNEDESTWDPALVALAEAFMAAKIAYAVTASASLRDALTQEAAYLLRQAKAIDGQEDPPEALGGYPLLTSRF</sequence>
<organism evidence="1">
    <name type="scientific">Bracon brevicornis</name>
    <dbReference type="NCBI Taxonomy" id="1563983"/>
    <lineage>
        <taxon>Eukaryota</taxon>
        <taxon>Metazoa</taxon>
        <taxon>Ecdysozoa</taxon>
        <taxon>Arthropoda</taxon>
        <taxon>Hexapoda</taxon>
        <taxon>Insecta</taxon>
        <taxon>Pterygota</taxon>
        <taxon>Neoptera</taxon>
        <taxon>Endopterygota</taxon>
        <taxon>Hymenoptera</taxon>
        <taxon>Apocrita</taxon>
        <taxon>Ichneumonoidea</taxon>
        <taxon>Braconidae</taxon>
        <taxon>Braconinae</taxon>
        <taxon>Bracon</taxon>
    </lineage>
</organism>
<accession>A0A6V7KEG6</accession>
<dbReference type="EMBL" id="CADCXW020000119">
    <property type="protein sequence ID" value="CAD1562233.1"/>
    <property type="molecule type" value="Genomic_DNA"/>
</dbReference>